<name>A0A663N876_ATHCN</name>
<protein>
    <recommendedName>
        <fullName evidence="3">RING-type domain-containing protein</fullName>
    </recommendedName>
</protein>
<reference evidence="1" key="1">
    <citation type="submission" date="2025-08" db="UniProtKB">
        <authorList>
            <consortium name="Ensembl"/>
        </authorList>
    </citation>
    <scope>IDENTIFICATION</scope>
</reference>
<dbReference type="SUPFAM" id="SSF57756">
    <property type="entry name" value="Retrovirus zinc finger-like domains"/>
    <property type="match status" value="1"/>
</dbReference>
<dbReference type="GO" id="GO:0061630">
    <property type="term" value="F:ubiquitin protein ligase activity"/>
    <property type="evidence" value="ECO:0007669"/>
    <property type="project" value="InterPro"/>
</dbReference>
<dbReference type="Gene3D" id="3.30.40.10">
    <property type="entry name" value="Zinc/RING finger domain, C3HC4 (zinc finger)"/>
    <property type="match status" value="1"/>
</dbReference>
<proteinExistence type="predicted"/>
<dbReference type="GO" id="GO:0006511">
    <property type="term" value="P:ubiquitin-dependent protein catabolic process"/>
    <property type="evidence" value="ECO:0007669"/>
    <property type="project" value="TreeGrafter"/>
</dbReference>
<dbReference type="InterPro" id="IPR013083">
    <property type="entry name" value="Znf_RING/FYVE/PHD"/>
</dbReference>
<dbReference type="GO" id="GO:0006397">
    <property type="term" value="P:mRNA processing"/>
    <property type="evidence" value="ECO:0007669"/>
    <property type="project" value="InterPro"/>
</dbReference>
<keyword evidence="2" id="KW-1185">Reference proteome</keyword>
<reference evidence="1" key="2">
    <citation type="submission" date="2025-09" db="UniProtKB">
        <authorList>
            <consortium name="Ensembl"/>
        </authorList>
    </citation>
    <scope>IDENTIFICATION</scope>
</reference>
<evidence type="ECO:0008006" key="3">
    <source>
        <dbReference type="Google" id="ProtNLM"/>
    </source>
</evidence>
<dbReference type="Proteomes" id="UP000472269">
    <property type="component" value="Unplaced"/>
</dbReference>
<dbReference type="PANTHER" id="PTHR15439:SF0">
    <property type="entry name" value="CELL DIVISION CYCLE AND APOPTOSIS REGULATOR PROTEIN 1-RELATED"/>
    <property type="match status" value="1"/>
</dbReference>
<organism evidence="1 2">
    <name type="scientific">Athene cunicularia</name>
    <name type="common">Burrowing owl</name>
    <name type="synonym">Speotyto cunicularia</name>
    <dbReference type="NCBI Taxonomy" id="194338"/>
    <lineage>
        <taxon>Eukaryota</taxon>
        <taxon>Metazoa</taxon>
        <taxon>Chordata</taxon>
        <taxon>Craniata</taxon>
        <taxon>Vertebrata</taxon>
        <taxon>Euteleostomi</taxon>
        <taxon>Archelosauria</taxon>
        <taxon>Archosauria</taxon>
        <taxon>Dinosauria</taxon>
        <taxon>Saurischia</taxon>
        <taxon>Theropoda</taxon>
        <taxon>Coelurosauria</taxon>
        <taxon>Aves</taxon>
        <taxon>Neognathae</taxon>
        <taxon>Neoaves</taxon>
        <taxon>Telluraves</taxon>
        <taxon>Strigiformes</taxon>
        <taxon>Strigidae</taxon>
        <taxon>Athene</taxon>
    </lineage>
</organism>
<dbReference type="SUPFAM" id="SSF57850">
    <property type="entry name" value="RING/U-box"/>
    <property type="match status" value="1"/>
</dbReference>
<sequence>MRWRKGSPEHLWDNSGSYKQLLSCKLSYCWTGNLAEANASEEDKIQAMVIQSHQQYDPINCMKKLLGPPPPSYTCFYCGKRGHYNKELPNRWGKISNFESVPRLKKSTGIPRSFMVEGKDPNAKGAMATKTGKYTIPIINKEKLPFLPEKPSSSSPSCSSDPIPEEPLCCICKEIMTEAVTIPCCGNSYCDECVSPMFVNSELHTCGEQASTLLKEITPYIIWKYFTSF</sequence>
<dbReference type="InterPro" id="IPR033489">
    <property type="entry name" value="RBBP6"/>
</dbReference>
<evidence type="ECO:0000313" key="1">
    <source>
        <dbReference type="Ensembl" id="ENSACUP00000020644.1"/>
    </source>
</evidence>
<dbReference type="PANTHER" id="PTHR15439">
    <property type="entry name" value="RETINOBLASTOMA-BINDING PROTEIN 6"/>
    <property type="match status" value="1"/>
</dbReference>
<dbReference type="GO" id="GO:0003676">
    <property type="term" value="F:nucleic acid binding"/>
    <property type="evidence" value="ECO:0007669"/>
    <property type="project" value="InterPro"/>
</dbReference>
<evidence type="ECO:0000313" key="2">
    <source>
        <dbReference type="Proteomes" id="UP000472269"/>
    </source>
</evidence>
<dbReference type="Ensembl" id="ENSACUT00000022007.1">
    <property type="protein sequence ID" value="ENSACUP00000020644.1"/>
    <property type="gene ID" value="ENSACUG00000013779.1"/>
</dbReference>
<dbReference type="Gene3D" id="4.10.60.10">
    <property type="entry name" value="Zinc finger, CCHC-type"/>
    <property type="match status" value="1"/>
</dbReference>
<dbReference type="GO" id="GO:0005634">
    <property type="term" value="C:nucleus"/>
    <property type="evidence" value="ECO:0007669"/>
    <property type="project" value="TreeGrafter"/>
</dbReference>
<dbReference type="GO" id="GO:0008270">
    <property type="term" value="F:zinc ion binding"/>
    <property type="evidence" value="ECO:0007669"/>
    <property type="project" value="InterPro"/>
</dbReference>
<dbReference type="GO" id="GO:0016567">
    <property type="term" value="P:protein ubiquitination"/>
    <property type="evidence" value="ECO:0007669"/>
    <property type="project" value="InterPro"/>
</dbReference>
<accession>A0A663N876</accession>
<dbReference type="AlphaFoldDB" id="A0A663N876"/>
<dbReference type="InterPro" id="IPR036875">
    <property type="entry name" value="Znf_CCHC_sf"/>
</dbReference>